<feature type="compositionally biased region" description="Basic residues" evidence="9">
    <location>
        <begin position="351"/>
        <end position="365"/>
    </location>
</feature>
<name>A0A2Z4Y7Z0_SUMC1</name>
<dbReference type="EMBL" id="CP030759">
    <property type="protein sequence ID" value="AXA37351.1"/>
    <property type="molecule type" value="Genomic_DNA"/>
</dbReference>
<feature type="compositionally biased region" description="Acidic residues" evidence="9">
    <location>
        <begin position="1239"/>
        <end position="1248"/>
    </location>
</feature>
<keyword evidence="6" id="KW-0378">Hydrolase</keyword>
<dbReference type="SUPFAM" id="SSF50249">
    <property type="entry name" value="Nucleic acid-binding proteins"/>
    <property type="match status" value="1"/>
</dbReference>
<feature type="compositionally biased region" description="Basic residues" evidence="9">
    <location>
        <begin position="270"/>
        <end position="284"/>
    </location>
</feature>
<feature type="compositionally biased region" description="Basic residues" evidence="9">
    <location>
        <begin position="214"/>
        <end position="224"/>
    </location>
</feature>
<evidence type="ECO:0000256" key="4">
    <source>
        <dbReference type="ARBA" id="ARBA00022723"/>
    </source>
</evidence>
<dbReference type="InterPro" id="IPR012340">
    <property type="entry name" value="NA-bd_OB-fold"/>
</dbReference>
<feature type="compositionally biased region" description="Basic and acidic residues" evidence="9">
    <location>
        <begin position="309"/>
        <end position="326"/>
    </location>
</feature>
<evidence type="ECO:0000256" key="7">
    <source>
        <dbReference type="ARBA" id="ARBA00022842"/>
    </source>
</evidence>
<evidence type="ECO:0000256" key="8">
    <source>
        <dbReference type="ARBA" id="ARBA00022884"/>
    </source>
</evidence>
<dbReference type="InterPro" id="IPR048583">
    <property type="entry name" value="RNase_E_G_thioredoxin-like"/>
</dbReference>
<dbReference type="PANTHER" id="PTHR30001">
    <property type="entry name" value="RIBONUCLEASE"/>
    <property type="match status" value="1"/>
</dbReference>
<evidence type="ECO:0000256" key="2">
    <source>
        <dbReference type="ARBA" id="ARBA00022490"/>
    </source>
</evidence>
<feature type="compositionally biased region" description="Polar residues" evidence="9">
    <location>
        <begin position="152"/>
        <end position="169"/>
    </location>
</feature>
<feature type="compositionally biased region" description="Basic residues" evidence="9">
    <location>
        <begin position="413"/>
        <end position="422"/>
    </location>
</feature>
<feature type="compositionally biased region" description="Low complexity" evidence="9">
    <location>
        <begin position="114"/>
        <end position="124"/>
    </location>
</feature>
<dbReference type="CDD" id="cd04453">
    <property type="entry name" value="S1_RNase_E"/>
    <property type="match status" value="1"/>
</dbReference>
<feature type="compositionally biased region" description="Low complexity" evidence="9">
    <location>
        <begin position="170"/>
        <end position="179"/>
    </location>
</feature>
<dbReference type="Pfam" id="PF10150">
    <property type="entry name" value="RNase_E_G"/>
    <property type="match status" value="1"/>
</dbReference>
<proteinExistence type="predicted"/>
<dbReference type="KEGG" id="schv:BRCON_2609"/>
<evidence type="ECO:0000259" key="11">
    <source>
        <dbReference type="Pfam" id="PF20833"/>
    </source>
</evidence>
<dbReference type="AlphaFoldDB" id="A0A2Z4Y7Z0"/>
<keyword evidence="4" id="KW-0479">Metal-binding</keyword>
<feature type="region of interest" description="Disordered" evidence="9">
    <location>
        <begin position="114"/>
        <end position="705"/>
    </location>
</feature>
<dbReference type="Pfam" id="PF20833">
    <property type="entry name" value="RNase_E_G_Thio"/>
    <property type="match status" value="1"/>
</dbReference>
<dbReference type="GO" id="GO:0006364">
    <property type="term" value="P:rRNA processing"/>
    <property type="evidence" value="ECO:0007669"/>
    <property type="project" value="TreeGrafter"/>
</dbReference>
<feature type="compositionally biased region" description="Basic and acidic residues" evidence="9">
    <location>
        <begin position="530"/>
        <end position="545"/>
    </location>
</feature>
<feature type="compositionally biased region" description="Basic residues" evidence="9">
    <location>
        <begin position="546"/>
        <end position="557"/>
    </location>
</feature>
<evidence type="ECO:0000256" key="5">
    <source>
        <dbReference type="ARBA" id="ARBA00022759"/>
    </source>
</evidence>
<keyword evidence="2" id="KW-0963">Cytoplasm</keyword>
<feature type="compositionally biased region" description="Low complexity" evidence="9">
    <location>
        <begin position="396"/>
        <end position="411"/>
    </location>
</feature>
<feature type="domain" description="RNase E/G thioredoxin-like" evidence="11">
    <location>
        <begin position="1109"/>
        <end position="1192"/>
    </location>
</feature>
<evidence type="ECO:0000256" key="9">
    <source>
        <dbReference type="SAM" id="MobiDB-lite"/>
    </source>
</evidence>
<dbReference type="GO" id="GO:0005737">
    <property type="term" value="C:cytoplasm"/>
    <property type="evidence" value="ECO:0007669"/>
    <property type="project" value="TreeGrafter"/>
</dbReference>
<dbReference type="GO" id="GO:0016787">
    <property type="term" value="F:hydrolase activity"/>
    <property type="evidence" value="ECO:0007669"/>
    <property type="project" value="UniProtKB-KW"/>
</dbReference>
<dbReference type="PANTHER" id="PTHR30001:SF1">
    <property type="entry name" value="RIBONUCLEASE E_G-LIKE PROTEIN, CHLOROPLASTIC"/>
    <property type="match status" value="1"/>
</dbReference>
<keyword evidence="5" id="KW-0255">Endonuclease</keyword>
<feature type="compositionally biased region" description="Low complexity" evidence="9">
    <location>
        <begin position="475"/>
        <end position="493"/>
    </location>
</feature>
<organism evidence="12 13">
    <name type="scientific">Sumerlaea chitinivorans</name>
    <dbReference type="NCBI Taxonomy" id="2250252"/>
    <lineage>
        <taxon>Bacteria</taxon>
        <taxon>Candidatus Sumerlaeota</taxon>
        <taxon>Candidatus Sumerlaeia</taxon>
        <taxon>Candidatus Sumerlaeales</taxon>
        <taxon>Candidatus Sumerlaeaceae</taxon>
        <taxon>Candidatus Sumerlaea</taxon>
    </lineage>
</organism>
<dbReference type="GO" id="GO:0046872">
    <property type="term" value="F:metal ion binding"/>
    <property type="evidence" value="ECO:0007669"/>
    <property type="project" value="UniProtKB-KW"/>
</dbReference>
<feature type="compositionally biased region" description="Polar residues" evidence="9">
    <location>
        <begin position="288"/>
        <end position="302"/>
    </location>
</feature>
<evidence type="ECO:0000256" key="6">
    <source>
        <dbReference type="ARBA" id="ARBA00022801"/>
    </source>
</evidence>
<evidence type="ECO:0000259" key="10">
    <source>
        <dbReference type="Pfam" id="PF10150"/>
    </source>
</evidence>
<comment type="cofactor">
    <cofactor evidence="1">
        <name>Mg(2+)</name>
        <dbReference type="ChEBI" id="CHEBI:18420"/>
    </cofactor>
</comment>
<evidence type="ECO:0000313" key="12">
    <source>
        <dbReference type="EMBL" id="AXA37351.1"/>
    </source>
</evidence>
<dbReference type="Gene3D" id="3.40.1260.20">
    <property type="entry name" value="Ribonuclease E, catalytic domain"/>
    <property type="match status" value="1"/>
</dbReference>
<dbReference type="NCBIfam" id="TIGR00757">
    <property type="entry name" value="RNaseEG"/>
    <property type="match status" value="1"/>
</dbReference>
<feature type="compositionally biased region" description="Basic and acidic residues" evidence="9">
    <location>
        <begin position="125"/>
        <end position="134"/>
    </location>
</feature>
<dbReference type="GO" id="GO:0004540">
    <property type="term" value="F:RNA nuclease activity"/>
    <property type="evidence" value="ECO:0007669"/>
    <property type="project" value="InterPro"/>
</dbReference>
<feature type="compositionally biased region" description="Basic residues" evidence="9">
    <location>
        <begin position="135"/>
        <end position="150"/>
    </location>
</feature>
<feature type="compositionally biased region" description="Basic residues" evidence="9">
    <location>
        <begin position="498"/>
        <end position="507"/>
    </location>
</feature>
<evidence type="ECO:0000256" key="3">
    <source>
        <dbReference type="ARBA" id="ARBA00022722"/>
    </source>
</evidence>
<feature type="domain" description="RNA-binding protein AU-1/Ribonuclease E/G" evidence="10">
    <location>
        <begin position="823"/>
        <end position="1097"/>
    </location>
</feature>
<evidence type="ECO:0000256" key="1">
    <source>
        <dbReference type="ARBA" id="ARBA00001946"/>
    </source>
</evidence>
<reference evidence="12 13" key="1">
    <citation type="submission" date="2018-05" db="EMBL/GenBank/DDBJ databases">
        <title>A metagenomic window into the 2 km-deep terrestrial subsurface aquifer revealed taxonomically and functionally diverse microbial community comprising novel uncultured bacterial lineages.</title>
        <authorList>
            <person name="Kadnikov V.V."/>
            <person name="Mardanov A.V."/>
            <person name="Beletsky A.V."/>
            <person name="Banks D."/>
            <person name="Pimenov N.V."/>
            <person name="Frank Y.A."/>
            <person name="Karnachuk O.V."/>
            <person name="Ravin N.V."/>
        </authorList>
    </citation>
    <scope>NUCLEOTIDE SEQUENCE [LARGE SCALE GENOMIC DNA]</scope>
    <source>
        <strain evidence="12">BY</strain>
    </source>
</reference>
<keyword evidence="7" id="KW-0460">Magnesium</keyword>
<keyword evidence="8" id="KW-0694">RNA-binding</keyword>
<dbReference type="Proteomes" id="UP000262583">
    <property type="component" value="Chromosome"/>
</dbReference>
<evidence type="ECO:0000313" key="13">
    <source>
        <dbReference type="Proteomes" id="UP000262583"/>
    </source>
</evidence>
<feature type="compositionally biased region" description="Basic residues" evidence="9">
    <location>
        <begin position="663"/>
        <end position="682"/>
    </location>
</feature>
<feature type="region of interest" description="Disordered" evidence="9">
    <location>
        <begin position="1200"/>
        <end position="1248"/>
    </location>
</feature>
<dbReference type="Gene3D" id="2.40.50.140">
    <property type="entry name" value="Nucleic acid-binding proteins"/>
    <property type="match status" value="2"/>
</dbReference>
<keyword evidence="3" id="KW-0540">Nuclease</keyword>
<dbReference type="InterPro" id="IPR019307">
    <property type="entry name" value="RNA-bd_AU-1/RNase_E/G"/>
</dbReference>
<gene>
    <name evidence="12" type="ORF">BRCON_2609</name>
</gene>
<dbReference type="GO" id="GO:0003723">
    <property type="term" value="F:RNA binding"/>
    <property type="evidence" value="ECO:0007669"/>
    <property type="project" value="UniProtKB-KW"/>
</dbReference>
<sequence length="1248" mass="138516">MKRVLINVEDRELRVAILEDDQLTEFYIESLEDKTILNNIYKGRVEGVLPGLSAAFVNIGLERNAFLHFDDVRPDLRLQLWTEKQGEAAAATEEAAPSEYQPTEEELAVVATTTATPSEVPTEVAVKEPQMETRKSRRRRRGRRGGKKRFAGTQQPQPSNHAASTSTGGASFPPAASAPEQATQPPIQQGAIPSAEVQQAEPPSNVAPSTSREQRRRQRKKNRRAQPNQQRQQHPHPPRSQWTPPRPGADVIPGTRAATNPYDVFTPFAKPKKQNNQKSRRKGERQKTSQSGTATSYIFTPTTLPPDVALDKDSQEDFFGPKKSDEGWTGSDPHSAAGHENAGGGSEANKRTRRSSGRRRVVKRRGPAEYAVRRKKSSEPEPTEGASAAKKRTSSKRTSSTKSRATESSTRGKTSKTQRKKAATQTQTSKADEAPKRSRSARKTKSEKSQAEPIAGEAPVAGTLGGLPTDTKEQVSPVAELAALELAQSEVEQPAPKRSTRSRKKVKQQAPASAPTRPEVPSSPAGEQKPPTEEVRETATTEEKPRRRSTRGTRQRRKAEAGVAETAPTAVPQEEVALSQPEAPPALEPRTHEVQAPEVGAAGKATAVPSATGQDETETLGEGPVVAETVTELLSPVAVRETPEAVADQLPTESVAPPEKKQTRTGRSRREQARRRRERARAKTQEAVAPPSETTGEIPEASQQERVLETQAPLQVSIPELLVEAPELEVAAASAVEQEAEEVAEVVPEWIAEERVSEAELAAPSASTAVVEPLQPAAVPPARVHPRRIPSVPEALHKGDEIMVQVIKEEIGLKGARISTYLSLPGRYLVLLPYAREEGGVSRRVESVEERKRLKRLLRQIREERGLKDIGFIVRTAGVDRGEAEIRKDVDFLLNEWRKVQEREATSRAPALLYDDSDILYRLCRDVFDESISEILIDSRTEAENLRAILTNMIPELVDRVKVYEGVENIFSHFQVDRMLEKARRRKVWLKSGGYIIIDEAEALTAIDVNTGKFVGKDDQEKMILKTNLEAARVIARELKLRDIGGLIVIDFIDMRDPRNRETLLNEFRAYLKKDHAKTAVSNISEFGLVEMTRKRVRQSLRKTLFTDCPYCQGAGIVLNEQQIWIKIKYDIVAKLAKYVPAPDLRVIVHPQVKSFIERNYREVVRRLEKKYSAQISICDDKTIHIENYRFEVLQHPNSRPVEELQSQAEETKPTTVVTLEEPETFENQAPPDSSAPSSEEEPSPSLA</sequence>
<dbReference type="InterPro" id="IPR004659">
    <property type="entry name" value="RNase_E/G"/>
</dbReference>
<accession>A0A2Z4Y7Z0</accession>
<protein>
    <submittedName>
        <fullName evidence="12">Cytoplasmic axial filament protein CafA and Ribonuclease G</fullName>
    </submittedName>
</protein>